<feature type="binding site" evidence="11">
    <location>
        <position position="142"/>
    </location>
    <ligand>
        <name>ADP</name>
        <dbReference type="ChEBI" id="CHEBI:456216"/>
    </ligand>
</feature>
<keyword evidence="4 11" id="KW-0547">Nucleotide-binding</keyword>
<evidence type="ECO:0000256" key="5">
    <source>
        <dbReference type="ARBA" id="ARBA00022840"/>
    </source>
</evidence>
<dbReference type="InterPro" id="IPR050338">
    <property type="entry name" value="DisA"/>
</dbReference>
<evidence type="ECO:0007829" key="11">
    <source>
        <dbReference type="PDB" id="7DG0"/>
    </source>
</evidence>
<dbReference type="EMBL" id="JFAD01000007">
    <property type="protein sequence ID" value="EXU61433.1"/>
    <property type="molecule type" value="Genomic_DNA"/>
</dbReference>
<accession>A0A014M399</accession>
<keyword evidence="5 11" id="KW-0067">ATP-binding</keyword>
<dbReference type="Proteomes" id="UP000020977">
    <property type="component" value="Unassembled WGS sequence"/>
</dbReference>
<feature type="binding site" evidence="11">
    <location>
        <position position="112"/>
    </location>
    <ligand>
        <name>ADP</name>
        <dbReference type="ChEBI" id="CHEBI:456216"/>
    </ligand>
</feature>
<feature type="binding site" evidence="11">
    <location>
        <position position="143"/>
    </location>
    <ligand>
        <name>ADP</name>
        <dbReference type="ChEBI" id="CHEBI:456216"/>
    </ligand>
</feature>
<dbReference type="PDB" id="7DG0">
    <property type="method" value="X-ray"/>
    <property type="resolution" value="1.90 A"/>
    <property type="chains" value="A/B=35-203"/>
</dbReference>
<evidence type="ECO:0000259" key="7">
    <source>
        <dbReference type="PROSITE" id="PS51794"/>
    </source>
</evidence>
<name>A0A014M399_9BACT</name>
<dbReference type="eggNOG" id="COG1624">
    <property type="taxonomic scope" value="Bacteria"/>
</dbReference>
<dbReference type="GeneID" id="89471857"/>
<dbReference type="GO" id="GO:0106408">
    <property type="term" value="F:diadenylate cyclase activity"/>
    <property type="evidence" value="ECO:0007669"/>
    <property type="project" value="UniProtKB-EC"/>
</dbReference>
<gene>
    <name evidence="8" type="ORF">MOVI_0530</name>
</gene>
<proteinExistence type="evidence at protein level"/>
<comment type="caution">
    <text evidence="8">The sequence shown here is derived from an EMBL/GenBank/DDBJ whole genome shotgun (WGS) entry which is preliminary data.</text>
</comment>
<feature type="domain" description="DAC" evidence="7">
    <location>
        <begin position="35"/>
        <end position="184"/>
    </location>
</feature>
<evidence type="ECO:0000313" key="9">
    <source>
        <dbReference type="Proteomes" id="UP000020977"/>
    </source>
</evidence>
<feature type="binding site" evidence="11">
    <location>
        <position position="113"/>
    </location>
    <ligand>
        <name>ADP</name>
        <dbReference type="ChEBI" id="CHEBI:456216"/>
    </ligand>
</feature>
<dbReference type="PANTHER" id="PTHR34185:SF1">
    <property type="entry name" value="DIADENYLATE CYCLASE"/>
    <property type="match status" value="1"/>
</dbReference>
<reference evidence="8 9" key="1">
    <citation type="submission" date="2014-03" db="EMBL/GenBank/DDBJ databases">
        <title>Genome sequence of Mycoplasma ovipneumoniae strain 14811.</title>
        <authorList>
            <person name="Sirand-Pugnet P."/>
            <person name="Breton M."/>
            <person name="Dordet-Frisoni E."/>
            <person name="Baranowski E."/>
            <person name="Barre A."/>
            <person name="Couture C."/>
            <person name="Dupuy V."/>
            <person name="Gaurivaud P."/>
            <person name="Jacob D."/>
            <person name="Lemaitre C."/>
            <person name="Manso-Silvan L."/>
            <person name="Nikolski M."/>
            <person name="Nouvel L.-X."/>
            <person name="Poumarat F."/>
            <person name="Tardy F."/>
            <person name="Thebault P."/>
            <person name="Theil S."/>
            <person name="Citti C."/>
            <person name="Thiaucourt F."/>
            <person name="Blanchard A."/>
        </authorList>
    </citation>
    <scope>NUCLEOTIDE SEQUENCE [LARGE SCALE GENOMIC DNA]</scope>
    <source>
        <strain evidence="8 9">14811</strain>
    </source>
</reference>
<keyword evidence="6" id="KW-0812">Transmembrane</keyword>
<dbReference type="STRING" id="1188239.MOVI_0530"/>
<dbReference type="PROSITE" id="PS51794">
    <property type="entry name" value="DAC"/>
    <property type="match status" value="1"/>
</dbReference>
<evidence type="ECO:0007829" key="10">
    <source>
        <dbReference type="PDB" id="7DFX"/>
    </source>
</evidence>
<reference evidence="10 11" key="2">
    <citation type="submission" date="2020-11" db="PDB data bank">
        <title>Structure and function of Diadenylate cyclase DacM in Mycoplasma ovipneumoniae.</title>
        <authorList>
            <person name="Li M."/>
            <person name="Fan S."/>
        </authorList>
    </citation>
    <scope>X-RAY CRYSTALLOGRAPHY (3.00 ANGSTROMS) OF 35-203</scope>
</reference>
<keyword evidence="6" id="KW-1133">Transmembrane helix</keyword>
<dbReference type="Pfam" id="PF02457">
    <property type="entry name" value="DAC"/>
    <property type="match status" value="1"/>
</dbReference>
<dbReference type="Gene3D" id="3.40.1700.10">
    <property type="entry name" value="DNA integrity scanning protein, DisA, N-terminal domain"/>
    <property type="match status" value="1"/>
</dbReference>
<feature type="transmembrane region" description="Helical" evidence="6">
    <location>
        <begin position="6"/>
        <end position="27"/>
    </location>
</feature>
<feature type="binding site" evidence="11">
    <location>
        <position position="128"/>
    </location>
    <ligand>
        <name>ATP</name>
        <dbReference type="ChEBI" id="CHEBI:30616"/>
    </ligand>
</feature>
<feature type="binding site" evidence="11">
    <location>
        <position position="129"/>
    </location>
    <ligand>
        <name>ADP</name>
        <dbReference type="ChEBI" id="CHEBI:456216"/>
    </ligand>
</feature>
<evidence type="ECO:0000313" key="8">
    <source>
        <dbReference type="EMBL" id="EXU61433.1"/>
    </source>
</evidence>
<organism evidence="8 9">
    <name type="scientific">Mesomycoplasma ovipneumoniae 14811</name>
    <dbReference type="NCBI Taxonomy" id="1188239"/>
    <lineage>
        <taxon>Bacteria</taxon>
        <taxon>Bacillati</taxon>
        <taxon>Mycoplasmatota</taxon>
        <taxon>Mycoplasmoidales</taxon>
        <taxon>Metamycoplasmataceae</taxon>
        <taxon>Mesomycoplasma</taxon>
    </lineage>
</organism>
<keyword evidence="6" id="KW-0472">Membrane</keyword>
<feature type="binding site" evidence="11">
    <location>
        <position position="142"/>
    </location>
    <ligand>
        <name>ATP</name>
        <dbReference type="ChEBI" id="CHEBI:30616"/>
    </ligand>
</feature>
<dbReference type="PDB" id="7DFX">
    <property type="method" value="X-ray"/>
    <property type="resolution" value="3.00 A"/>
    <property type="chains" value="A/B=35-203"/>
</dbReference>
<keyword evidence="3" id="KW-0548">Nucleotidyltransferase</keyword>
<dbReference type="SUPFAM" id="SSF143597">
    <property type="entry name" value="YojJ-like"/>
    <property type="match status" value="1"/>
</dbReference>
<evidence type="ECO:0000256" key="4">
    <source>
        <dbReference type="ARBA" id="ARBA00022741"/>
    </source>
</evidence>
<evidence type="ECO:0000256" key="2">
    <source>
        <dbReference type="ARBA" id="ARBA00022679"/>
    </source>
</evidence>
<dbReference type="GO" id="GO:0004016">
    <property type="term" value="F:adenylate cyclase activity"/>
    <property type="evidence" value="ECO:0007669"/>
    <property type="project" value="TreeGrafter"/>
</dbReference>
<dbReference type="PANTHER" id="PTHR34185">
    <property type="entry name" value="DIADENYLATE CYCLASE"/>
    <property type="match status" value="1"/>
</dbReference>
<evidence type="ECO:0000256" key="1">
    <source>
        <dbReference type="ARBA" id="ARBA00000877"/>
    </source>
</evidence>
<comment type="catalytic activity">
    <reaction evidence="1">
        <text>2 ATP = 3',3'-c-di-AMP + 2 diphosphate</text>
        <dbReference type="Rhea" id="RHEA:35655"/>
        <dbReference type="ChEBI" id="CHEBI:30616"/>
        <dbReference type="ChEBI" id="CHEBI:33019"/>
        <dbReference type="ChEBI" id="CHEBI:71500"/>
        <dbReference type="EC" id="2.7.7.85"/>
    </reaction>
</comment>
<dbReference type="InterPro" id="IPR036888">
    <property type="entry name" value="DNA_integrity_DisA_N_sf"/>
</dbReference>
<feature type="binding site" evidence="11">
    <location>
        <position position="129"/>
    </location>
    <ligand>
        <name>ATP</name>
        <dbReference type="ChEBI" id="CHEBI:30616"/>
    </ligand>
</feature>
<dbReference type="SMR" id="A0A014M399"/>
<protein>
    <recommendedName>
        <fullName evidence="7">DAC domain-containing protein</fullName>
    </recommendedName>
</protein>
<dbReference type="PATRIC" id="fig|1188239.3.peg.170"/>
<evidence type="ECO:0000256" key="3">
    <source>
        <dbReference type="ARBA" id="ARBA00022695"/>
    </source>
</evidence>
<sequence>MDLDIVVLIISALTLVLGLFFAVFFIYNHIKTLHKNKVNRSFVDLGISTQRKIVYELYFAVKYLSKNKVGAIITLQRNILLDSLRTDGVKIDSLINSSLLIAIFQKSSPLHDGAVIIVDDRILYASTYFSVSESTLEDRYGARHRAALGISEVSDSITVVVSEQSGEVVIVRDANFFKVTNLETFTEVLTKELNSSQTNTAKK</sequence>
<dbReference type="RefSeq" id="WP_044283912.1">
    <property type="nucleotide sequence ID" value="NZ_JFAD01000007.1"/>
</dbReference>
<dbReference type="AlphaFoldDB" id="A0A014M399"/>
<keyword evidence="2" id="KW-0808">Transferase</keyword>
<feature type="binding site" evidence="11">
    <location>
        <position position="113"/>
    </location>
    <ligand>
        <name>ATP</name>
        <dbReference type="ChEBI" id="CHEBI:30616"/>
    </ligand>
</feature>
<dbReference type="GO" id="GO:0005524">
    <property type="term" value="F:ATP binding"/>
    <property type="evidence" value="ECO:0007669"/>
    <property type="project" value="UniProtKB-KW"/>
</dbReference>
<evidence type="ECO:0000256" key="6">
    <source>
        <dbReference type="SAM" id="Phobius"/>
    </source>
</evidence>
<dbReference type="InterPro" id="IPR003390">
    <property type="entry name" value="DNA_integrity_scan_DisA_N"/>
</dbReference>
<keyword evidence="10 11" id="KW-0002">3D-structure</keyword>